<evidence type="ECO:0000313" key="4">
    <source>
        <dbReference type="Proteomes" id="UP000436088"/>
    </source>
</evidence>
<sequence length="219" mass="24343">MDPPAILGRPGSSIIDDHVLKKRKSEDEQVQGGLTGEGVDITMAEDSISDIGNEKDTGSSSLSYAGMALFRRIANVIPKVVKIVYKILVGDRGRFVRRTIMVDLNKPMVSSIQIDGEILKLEYEGLQQIWLMLMMAKALLLVTMWGIHLWSLMVAASKKRQVRRTVEDNGKGKQVVSNFSVSQFQILEDDGDGGEQGEGPSSAQGREPRMLMIKRLRRE</sequence>
<accession>A0A6A2YWB8</accession>
<evidence type="ECO:0000256" key="2">
    <source>
        <dbReference type="SAM" id="Phobius"/>
    </source>
</evidence>
<gene>
    <name evidence="3" type="ORF">F3Y22_tig00111210pilonHSYRG00210</name>
</gene>
<feature type="transmembrane region" description="Helical" evidence="2">
    <location>
        <begin position="129"/>
        <end position="155"/>
    </location>
</feature>
<protein>
    <submittedName>
        <fullName evidence="3">Uncharacterized protein</fullName>
    </submittedName>
</protein>
<reference evidence="3" key="1">
    <citation type="submission" date="2019-09" db="EMBL/GenBank/DDBJ databases">
        <title>Draft genome information of white flower Hibiscus syriacus.</title>
        <authorList>
            <person name="Kim Y.-M."/>
        </authorList>
    </citation>
    <scope>NUCLEOTIDE SEQUENCE [LARGE SCALE GENOMIC DNA]</scope>
    <source>
        <strain evidence="3">YM2019G1</strain>
    </source>
</reference>
<keyword evidence="2" id="KW-0812">Transmembrane</keyword>
<organism evidence="3 4">
    <name type="scientific">Hibiscus syriacus</name>
    <name type="common">Rose of Sharon</name>
    <dbReference type="NCBI Taxonomy" id="106335"/>
    <lineage>
        <taxon>Eukaryota</taxon>
        <taxon>Viridiplantae</taxon>
        <taxon>Streptophyta</taxon>
        <taxon>Embryophyta</taxon>
        <taxon>Tracheophyta</taxon>
        <taxon>Spermatophyta</taxon>
        <taxon>Magnoliopsida</taxon>
        <taxon>eudicotyledons</taxon>
        <taxon>Gunneridae</taxon>
        <taxon>Pentapetalae</taxon>
        <taxon>rosids</taxon>
        <taxon>malvids</taxon>
        <taxon>Malvales</taxon>
        <taxon>Malvaceae</taxon>
        <taxon>Malvoideae</taxon>
        <taxon>Hibiscus</taxon>
    </lineage>
</organism>
<dbReference type="AlphaFoldDB" id="A0A6A2YWB8"/>
<feature type="region of interest" description="Disordered" evidence="1">
    <location>
        <begin position="188"/>
        <end position="219"/>
    </location>
</feature>
<evidence type="ECO:0000256" key="1">
    <source>
        <dbReference type="SAM" id="MobiDB-lite"/>
    </source>
</evidence>
<comment type="caution">
    <text evidence="3">The sequence shown here is derived from an EMBL/GenBank/DDBJ whole genome shotgun (WGS) entry which is preliminary data.</text>
</comment>
<dbReference type="EMBL" id="VEPZ02001270">
    <property type="protein sequence ID" value="KAE8683325.1"/>
    <property type="molecule type" value="Genomic_DNA"/>
</dbReference>
<dbReference type="Proteomes" id="UP000436088">
    <property type="component" value="Unassembled WGS sequence"/>
</dbReference>
<evidence type="ECO:0000313" key="3">
    <source>
        <dbReference type="EMBL" id="KAE8683325.1"/>
    </source>
</evidence>
<keyword evidence="2" id="KW-1133">Transmembrane helix</keyword>
<proteinExistence type="predicted"/>
<keyword evidence="2" id="KW-0472">Membrane</keyword>
<name>A0A6A2YWB8_HIBSY</name>
<keyword evidence="4" id="KW-1185">Reference proteome</keyword>